<dbReference type="EMBL" id="CP063212">
    <property type="protein sequence ID" value="QOR47307.1"/>
    <property type="molecule type" value="Genomic_DNA"/>
</dbReference>
<organism evidence="3 4">
    <name type="scientific">Trueperella pecoris</name>
    <dbReference type="NCBI Taxonomy" id="2733571"/>
    <lineage>
        <taxon>Bacteria</taxon>
        <taxon>Bacillati</taxon>
        <taxon>Actinomycetota</taxon>
        <taxon>Actinomycetes</taxon>
        <taxon>Actinomycetales</taxon>
        <taxon>Actinomycetaceae</taxon>
        <taxon>Trueperella</taxon>
    </lineage>
</organism>
<feature type="chain" id="PRO_5038361295" description="Lipoprotein" evidence="2">
    <location>
        <begin position="25"/>
        <end position="155"/>
    </location>
</feature>
<gene>
    <name evidence="3" type="ORF">INS90_08570</name>
</gene>
<reference evidence="3 4" key="1">
    <citation type="submission" date="2020-10" db="EMBL/GenBank/DDBJ databases">
        <title>Trueperella pecoris sp. nov. isolated from bovine and porcine specimens.</title>
        <authorList>
            <person name="Schoenecker L."/>
            <person name="Schnydrig P."/>
            <person name="Brodard I."/>
            <person name="Thomann A."/>
            <person name="Hemphill A."/>
            <person name="Rodriguez-Campos S."/>
            <person name="Perreten V."/>
            <person name="Jores J."/>
            <person name="Kittl S."/>
        </authorList>
    </citation>
    <scope>NUCLEOTIDE SEQUENCE [LARGE SCALE GENOMIC DNA]</scope>
    <source>
        <strain evidence="3 4">19OD0592</strain>
    </source>
</reference>
<evidence type="ECO:0008006" key="5">
    <source>
        <dbReference type="Google" id="ProtNLM"/>
    </source>
</evidence>
<feature type="compositionally biased region" description="Low complexity" evidence="1">
    <location>
        <begin position="26"/>
        <end position="50"/>
    </location>
</feature>
<evidence type="ECO:0000256" key="1">
    <source>
        <dbReference type="SAM" id="MobiDB-lite"/>
    </source>
</evidence>
<dbReference type="AlphaFoldDB" id="A0A7M1R1K3"/>
<dbReference type="PROSITE" id="PS51257">
    <property type="entry name" value="PROKAR_LIPOPROTEIN"/>
    <property type="match status" value="1"/>
</dbReference>
<dbReference type="Proteomes" id="UP000594961">
    <property type="component" value="Chromosome"/>
</dbReference>
<sequence>MNIRKIAGLAISVSFALGACSNSASDAGTPSATTTTQSATAPATQNSQSAETKTPEETAADTTGGKASIDEFEAAMMDVAKAALAKQPQGNQVLSEGLLKIFVTCIASKSYDALSADLVNRAVSGNVLPEASPEDQEVLKAAFAQCNPAGAGTGK</sequence>
<proteinExistence type="predicted"/>
<evidence type="ECO:0000313" key="4">
    <source>
        <dbReference type="Proteomes" id="UP000594961"/>
    </source>
</evidence>
<protein>
    <recommendedName>
        <fullName evidence="5">Lipoprotein</fullName>
    </recommendedName>
</protein>
<feature type="signal peptide" evidence="2">
    <location>
        <begin position="1"/>
        <end position="24"/>
    </location>
</feature>
<evidence type="ECO:0000256" key="2">
    <source>
        <dbReference type="SAM" id="SignalP"/>
    </source>
</evidence>
<feature type="region of interest" description="Disordered" evidence="1">
    <location>
        <begin position="26"/>
        <end position="67"/>
    </location>
</feature>
<dbReference type="RefSeq" id="WP_197552381.1">
    <property type="nucleotide sequence ID" value="NZ_CP063212.1"/>
</dbReference>
<accession>A0A7M1R1K3</accession>
<name>A0A7M1R1K3_9ACTO</name>
<keyword evidence="2" id="KW-0732">Signal</keyword>
<evidence type="ECO:0000313" key="3">
    <source>
        <dbReference type="EMBL" id="QOR47307.1"/>
    </source>
</evidence>